<dbReference type="Proteomes" id="UP000204550">
    <property type="component" value="Segment"/>
</dbReference>
<name>A0A1A8YFH1_9CAUD</name>
<dbReference type="KEGG" id="vg:30310710"/>
<keyword evidence="2" id="KW-1185">Reference proteome</keyword>
<sequence>MNTITGAITKGFRAIFGETQEVCTNHKFVLSCVAGDEFDGFDKLVVCDHCGQEAIQHSNGKFELIDDSLTEGDGE</sequence>
<dbReference type="RefSeq" id="YP_009324478.1">
    <property type="nucleotide sequence ID" value="NC_031937.1"/>
</dbReference>
<accession>A0A1A8YFH1</accession>
<protein>
    <submittedName>
        <fullName evidence="1">Uncharacterized protein</fullName>
    </submittedName>
</protein>
<dbReference type="OrthoDB" id="34672at10239"/>
<evidence type="ECO:0000313" key="1">
    <source>
        <dbReference type="EMBL" id="SBT28092.1"/>
    </source>
</evidence>
<evidence type="ECO:0000313" key="2">
    <source>
        <dbReference type="Proteomes" id="UP000204550"/>
    </source>
</evidence>
<proteinExistence type="predicted"/>
<organism evidence="1 2">
    <name type="scientific">Escherichia phage LM33_P1</name>
    <dbReference type="NCBI Taxonomy" id="1788294"/>
    <lineage>
        <taxon>Viruses</taxon>
        <taxon>Duplodnaviria</taxon>
        <taxon>Heunggongvirae</taxon>
        <taxon>Uroviricota</taxon>
        <taxon>Caudoviricetes</taxon>
        <taxon>Autographivirales</taxon>
        <taxon>Autotranscriptaviridae</taxon>
        <taxon>Studiervirinae</taxon>
        <taxon>Kayfunavirus</taxon>
        <taxon>Kayfunavirus 101118UKE1</taxon>
        <taxon>Kayfunavirus LM33P1</taxon>
    </lineage>
</organism>
<reference evidence="2" key="1">
    <citation type="submission" date="2016-02" db="EMBL/GenBank/DDBJ databases">
        <authorList>
            <person name="Debarbieux L."/>
        </authorList>
    </citation>
    <scope>NUCLEOTIDE SEQUENCE [LARGE SCALE GENOMIC DNA]</scope>
    <source>
        <strain evidence="2">LM33_P1</strain>
    </source>
</reference>
<dbReference type="GeneID" id="30310710"/>
<gene>
    <name evidence="1" type="ORF">O25BPHAGE1_P1_GP4</name>
</gene>
<dbReference type="EMBL" id="LT594300">
    <property type="protein sequence ID" value="SBT28092.1"/>
    <property type="molecule type" value="Genomic_DNA"/>
</dbReference>